<name>A0A6J5NKF4_9CAUD</name>
<sequence length="198" mass="22353">MSKNTLFISVQSIKDRTGLHANVDEKLVLPEIKTAQDMYILPALGSALYAELQAAVEANTFTALQTTLLDDYIVDCLIYFVMAELPQGLSYQFYNKGLIRKTGENQESPSMQDMIDIANRYQARAEFYKQRLIKYLKQNNALYPNYLNFGSGIDSIKPDNEGYTVSMWLGDNGCCGDGWDGQSKKTFEERYQGNIGCC</sequence>
<accession>A0A6J5NKF4</accession>
<reference evidence="1" key="1">
    <citation type="submission" date="2020-04" db="EMBL/GenBank/DDBJ databases">
        <authorList>
            <person name="Chiriac C."/>
            <person name="Salcher M."/>
            <person name="Ghai R."/>
            <person name="Kavagutti S V."/>
        </authorList>
    </citation>
    <scope>NUCLEOTIDE SEQUENCE</scope>
</reference>
<protein>
    <submittedName>
        <fullName evidence="1">Uncharacterized protein</fullName>
    </submittedName>
</protein>
<proteinExistence type="predicted"/>
<gene>
    <name evidence="1" type="ORF">UFOVP690_19</name>
</gene>
<evidence type="ECO:0000313" key="1">
    <source>
        <dbReference type="EMBL" id="CAB4157358.1"/>
    </source>
</evidence>
<dbReference type="InterPro" id="IPR046558">
    <property type="entry name" value="DUF6712"/>
</dbReference>
<dbReference type="Pfam" id="PF20459">
    <property type="entry name" value="DUF6712"/>
    <property type="match status" value="1"/>
</dbReference>
<organism evidence="1">
    <name type="scientific">uncultured Caudovirales phage</name>
    <dbReference type="NCBI Taxonomy" id="2100421"/>
    <lineage>
        <taxon>Viruses</taxon>
        <taxon>Duplodnaviria</taxon>
        <taxon>Heunggongvirae</taxon>
        <taxon>Uroviricota</taxon>
        <taxon>Caudoviricetes</taxon>
        <taxon>Peduoviridae</taxon>
        <taxon>Maltschvirus</taxon>
        <taxon>Maltschvirus maltsch</taxon>
    </lineage>
</organism>
<dbReference type="EMBL" id="LR796662">
    <property type="protein sequence ID" value="CAB4157358.1"/>
    <property type="molecule type" value="Genomic_DNA"/>
</dbReference>